<organism evidence="8 9">
    <name type="scientific">Hyaloscypha bicolor E</name>
    <dbReference type="NCBI Taxonomy" id="1095630"/>
    <lineage>
        <taxon>Eukaryota</taxon>
        <taxon>Fungi</taxon>
        <taxon>Dikarya</taxon>
        <taxon>Ascomycota</taxon>
        <taxon>Pezizomycotina</taxon>
        <taxon>Leotiomycetes</taxon>
        <taxon>Helotiales</taxon>
        <taxon>Hyaloscyphaceae</taxon>
        <taxon>Hyaloscypha</taxon>
        <taxon>Hyaloscypha bicolor</taxon>
    </lineage>
</organism>
<dbReference type="Proteomes" id="UP000235371">
    <property type="component" value="Unassembled WGS sequence"/>
</dbReference>
<sequence length="675" mass="75315">MASRSSRGSVTHSQLKQLTCNICRERKVRCDRERPRCQRCRKSGHGCVYPENTDSQELKSALQLLHNRLLQAETKLQEHGLQQPAKPQEDTGTHPQITPPEEFMQTMTPKSLGVKLGTSQTIYNVGLQPGEEIDFSDINFAEFSDFDQSNFHQLPTLVGSDAGSGGNNEAQPEVNMNMGDPRGNMQGVSDVDTAGRPDHVPNMWPSAPMNHEKQLDPFINQQFEPTTPLIDFDRQCQPYFDIVQKHIMLVDQQEFFQSIIFADSHQCKSLKFAVAMSGLHASGESMMAGECYTIAQYHMQRAVGLLDGSSFLNIESVQASLLIARYELIHYSGPKGLLTLAGLMQLIRVLGFDMLDQTSTESEKHISNLLQSQPNAAAISQKIRQTFWIAFALHCNASANFPSCLPVKDEGICTSLPAPSLQNGSDTDQAMYPSESFLENSGQSSNVFSLFIFAMKLLVRGDCHRQRTHQYVLDSTSDYNFCIVHEKIGREIMFAFSALSAAESLDGPNTELQVLALIMILGVRLDWFKTAIVAVRKASFLTHAANEYRDSCLAVANTLCDLLVQAGITDENQKPGSKIAIYKEMSFFILRPLALAAEVHIEMLKNLQDMVSKVCLTSREMRQNLQTICSVMSMCRPVTEEYDVKIQSYLAFLDMTKHKSVLRTGFLGKTSGMNQ</sequence>
<dbReference type="GO" id="GO:0005634">
    <property type="term" value="C:nucleus"/>
    <property type="evidence" value="ECO:0007669"/>
    <property type="project" value="UniProtKB-SubCell"/>
</dbReference>
<dbReference type="RefSeq" id="XP_024739685.1">
    <property type="nucleotide sequence ID" value="XM_024886635.1"/>
</dbReference>
<evidence type="ECO:0000259" key="7">
    <source>
        <dbReference type="PROSITE" id="PS50048"/>
    </source>
</evidence>
<keyword evidence="9" id="KW-1185">Reference proteome</keyword>
<dbReference type="PANTHER" id="PTHR47338:SF10">
    <property type="entry name" value="TRANSCRIPTION FACTOR DOMAIN-CONTAINING PROTEIN-RELATED"/>
    <property type="match status" value="1"/>
</dbReference>
<keyword evidence="3" id="KW-0805">Transcription regulation</keyword>
<evidence type="ECO:0000313" key="9">
    <source>
        <dbReference type="Proteomes" id="UP000235371"/>
    </source>
</evidence>
<dbReference type="SUPFAM" id="SSF57701">
    <property type="entry name" value="Zn2/Cys6 DNA-binding domain"/>
    <property type="match status" value="1"/>
</dbReference>
<dbReference type="InterPro" id="IPR050815">
    <property type="entry name" value="TF_fung"/>
</dbReference>
<dbReference type="Gene3D" id="4.10.240.10">
    <property type="entry name" value="Zn(2)-C6 fungal-type DNA-binding domain"/>
    <property type="match status" value="1"/>
</dbReference>
<dbReference type="STRING" id="1095630.A0A2J6TID9"/>
<dbReference type="GO" id="GO:0008270">
    <property type="term" value="F:zinc ion binding"/>
    <property type="evidence" value="ECO:0007669"/>
    <property type="project" value="InterPro"/>
</dbReference>
<dbReference type="GeneID" id="36594712"/>
<evidence type="ECO:0000256" key="3">
    <source>
        <dbReference type="ARBA" id="ARBA00023015"/>
    </source>
</evidence>
<feature type="domain" description="Zn(2)-C6 fungal-type" evidence="7">
    <location>
        <begin position="19"/>
        <end position="49"/>
    </location>
</feature>
<comment type="subcellular location">
    <subcellularLocation>
        <location evidence="1">Nucleus</location>
    </subcellularLocation>
</comment>
<dbReference type="PROSITE" id="PS00463">
    <property type="entry name" value="ZN2_CY6_FUNGAL_1"/>
    <property type="match status" value="1"/>
</dbReference>
<feature type="region of interest" description="Disordered" evidence="6">
    <location>
        <begin position="77"/>
        <end position="100"/>
    </location>
</feature>
<dbReference type="OrthoDB" id="3483826at2759"/>
<dbReference type="InterPro" id="IPR036864">
    <property type="entry name" value="Zn2-C6_fun-type_DNA-bd_sf"/>
</dbReference>
<dbReference type="GO" id="GO:0000981">
    <property type="term" value="F:DNA-binding transcription factor activity, RNA polymerase II-specific"/>
    <property type="evidence" value="ECO:0007669"/>
    <property type="project" value="InterPro"/>
</dbReference>
<keyword evidence="4" id="KW-0804">Transcription</keyword>
<gene>
    <name evidence="8" type="ORF">K444DRAFT_661851</name>
</gene>
<evidence type="ECO:0000256" key="4">
    <source>
        <dbReference type="ARBA" id="ARBA00023163"/>
    </source>
</evidence>
<dbReference type="SMART" id="SM00066">
    <property type="entry name" value="GAL4"/>
    <property type="match status" value="1"/>
</dbReference>
<dbReference type="PANTHER" id="PTHR47338">
    <property type="entry name" value="ZN(II)2CYS6 TRANSCRIPTION FACTOR (EUROFUNG)-RELATED"/>
    <property type="match status" value="1"/>
</dbReference>
<dbReference type="InParanoid" id="A0A2J6TID9"/>
<accession>A0A2J6TID9</accession>
<name>A0A2J6TID9_9HELO</name>
<evidence type="ECO:0000256" key="2">
    <source>
        <dbReference type="ARBA" id="ARBA00022723"/>
    </source>
</evidence>
<keyword evidence="2" id="KW-0479">Metal-binding</keyword>
<dbReference type="CDD" id="cd00067">
    <property type="entry name" value="GAL4"/>
    <property type="match status" value="1"/>
</dbReference>
<evidence type="ECO:0000313" key="8">
    <source>
        <dbReference type="EMBL" id="PMD62781.1"/>
    </source>
</evidence>
<dbReference type="EMBL" id="KZ613783">
    <property type="protein sequence ID" value="PMD62781.1"/>
    <property type="molecule type" value="Genomic_DNA"/>
</dbReference>
<dbReference type="AlphaFoldDB" id="A0A2J6TID9"/>
<evidence type="ECO:0000256" key="6">
    <source>
        <dbReference type="SAM" id="MobiDB-lite"/>
    </source>
</evidence>
<proteinExistence type="predicted"/>
<protein>
    <recommendedName>
        <fullName evidence="7">Zn(2)-C6 fungal-type domain-containing protein</fullName>
    </recommendedName>
</protein>
<evidence type="ECO:0000256" key="1">
    <source>
        <dbReference type="ARBA" id="ARBA00004123"/>
    </source>
</evidence>
<dbReference type="Pfam" id="PF00172">
    <property type="entry name" value="Zn_clus"/>
    <property type="match status" value="1"/>
</dbReference>
<reference evidence="8 9" key="1">
    <citation type="submission" date="2016-04" db="EMBL/GenBank/DDBJ databases">
        <title>A degradative enzymes factory behind the ericoid mycorrhizal symbiosis.</title>
        <authorList>
            <consortium name="DOE Joint Genome Institute"/>
            <person name="Martino E."/>
            <person name="Morin E."/>
            <person name="Grelet G."/>
            <person name="Kuo A."/>
            <person name="Kohler A."/>
            <person name="Daghino S."/>
            <person name="Barry K."/>
            <person name="Choi C."/>
            <person name="Cichocki N."/>
            <person name="Clum A."/>
            <person name="Copeland A."/>
            <person name="Hainaut M."/>
            <person name="Haridas S."/>
            <person name="Labutti K."/>
            <person name="Lindquist E."/>
            <person name="Lipzen A."/>
            <person name="Khouja H.-R."/>
            <person name="Murat C."/>
            <person name="Ohm R."/>
            <person name="Olson A."/>
            <person name="Spatafora J."/>
            <person name="Veneault-Fourrey C."/>
            <person name="Henrissat B."/>
            <person name="Grigoriev I."/>
            <person name="Martin F."/>
            <person name="Perotto S."/>
        </authorList>
    </citation>
    <scope>NUCLEOTIDE SEQUENCE [LARGE SCALE GENOMIC DNA]</scope>
    <source>
        <strain evidence="8 9">E</strain>
    </source>
</reference>
<keyword evidence="5" id="KW-0539">Nucleus</keyword>
<evidence type="ECO:0000256" key="5">
    <source>
        <dbReference type="ARBA" id="ARBA00023242"/>
    </source>
</evidence>
<dbReference type="InterPro" id="IPR001138">
    <property type="entry name" value="Zn2Cys6_DnaBD"/>
</dbReference>
<dbReference type="PROSITE" id="PS50048">
    <property type="entry name" value="ZN2_CY6_FUNGAL_2"/>
    <property type="match status" value="1"/>
</dbReference>
<dbReference type="CDD" id="cd12148">
    <property type="entry name" value="fungal_TF_MHR"/>
    <property type="match status" value="1"/>
</dbReference>